<dbReference type="GO" id="GO:0005737">
    <property type="term" value="C:cytoplasm"/>
    <property type="evidence" value="ECO:0007669"/>
    <property type="project" value="TreeGrafter"/>
</dbReference>
<evidence type="ECO:0000256" key="6">
    <source>
        <dbReference type="ARBA" id="ARBA00022777"/>
    </source>
</evidence>
<accession>A0A4Y5SS49</accession>
<dbReference type="InterPro" id="IPR027417">
    <property type="entry name" value="P-loop_NTPase"/>
</dbReference>
<evidence type="ECO:0000313" key="12">
    <source>
        <dbReference type="Proteomes" id="UP000296374"/>
    </source>
</evidence>
<dbReference type="EMBL" id="CP040762">
    <property type="protein sequence ID" value="QDA36291.1"/>
    <property type="molecule type" value="Genomic_DNA"/>
</dbReference>
<dbReference type="AlphaFoldDB" id="A0A4Y5SS49"/>
<dbReference type="EC" id="2.7.1.12" evidence="3 10"/>
<evidence type="ECO:0000256" key="5">
    <source>
        <dbReference type="ARBA" id="ARBA00022741"/>
    </source>
</evidence>
<dbReference type="FunFam" id="3.40.50.300:FF:000522">
    <property type="entry name" value="Gluconokinase"/>
    <property type="match status" value="1"/>
</dbReference>
<dbReference type="RefSeq" id="WP_139616055.1">
    <property type="nucleotide sequence ID" value="NZ_CP040762.1"/>
</dbReference>
<comment type="pathway">
    <text evidence="1">Carbohydrate acid metabolism.</text>
</comment>
<gene>
    <name evidence="11" type="ORF">E4191_19465</name>
</gene>
<keyword evidence="6 10" id="KW-0418">Kinase</keyword>
<sequence>MDKTKPGRIVVMGVSGCGKTAVGRALAASLGLRFVDADSLHSPQNIAKMAAGQPLDDTDRAGWLEALADLIATEDRLVLACSALKRRYRDRLRRSDPALTFLYLHGSFRTISTRMRSRDDHYFAGEHMLKSQFDQLEEPRDEGVLHVSVEPGLEAVIDASLAALGAAPAR</sequence>
<keyword evidence="8" id="KW-0311">Gluconate utilization</keyword>
<dbReference type="GO" id="GO:0005524">
    <property type="term" value="F:ATP binding"/>
    <property type="evidence" value="ECO:0007669"/>
    <property type="project" value="UniProtKB-KW"/>
</dbReference>
<comment type="catalytic activity">
    <reaction evidence="9 10">
        <text>D-gluconate + ATP = 6-phospho-D-gluconate + ADP + H(+)</text>
        <dbReference type="Rhea" id="RHEA:19433"/>
        <dbReference type="ChEBI" id="CHEBI:15378"/>
        <dbReference type="ChEBI" id="CHEBI:18391"/>
        <dbReference type="ChEBI" id="CHEBI:30616"/>
        <dbReference type="ChEBI" id="CHEBI:58759"/>
        <dbReference type="ChEBI" id="CHEBI:456216"/>
        <dbReference type="EC" id="2.7.1.12"/>
    </reaction>
</comment>
<evidence type="ECO:0000256" key="3">
    <source>
        <dbReference type="ARBA" id="ARBA00012054"/>
    </source>
</evidence>
<keyword evidence="5 10" id="KW-0547">Nucleotide-binding</keyword>
<evidence type="ECO:0000256" key="10">
    <source>
        <dbReference type="RuleBase" id="RU363066"/>
    </source>
</evidence>
<keyword evidence="7 10" id="KW-0067">ATP-binding</keyword>
<geneLocation type="plasmid" evidence="11 12">
    <name>unnamed2</name>
</geneLocation>
<evidence type="ECO:0000256" key="2">
    <source>
        <dbReference type="ARBA" id="ARBA00008420"/>
    </source>
</evidence>
<evidence type="ECO:0000256" key="1">
    <source>
        <dbReference type="ARBA" id="ARBA00004761"/>
    </source>
</evidence>
<dbReference type="KEGG" id="plia:E4191_19465"/>
<protein>
    <recommendedName>
        <fullName evidence="3 10">Gluconokinase</fullName>
        <ecNumber evidence="3 10">2.7.1.12</ecNumber>
    </recommendedName>
</protein>
<dbReference type="GO" id="GO:0046316">
    <property type="term" value="F:gluconokinase activity"/>
    <property type="evidence" value="ECO:0007669"/>
    <property type="project" value="UniProtKB-EC"/>
</dbReference>
<dbReference type="Pfam" id="PF01202">
    <property type="entry name" value="SKI"/>
    <property type="match status" value="1"/>
</dbReference>
<keyword evidence="11" id="KW-0614">Plasmid</keyword>
<reference evidence="12" key="1">
    <citation type="submission" date="2019-05" db="EMBL/GenBank/DDBJ databases">
        <title>Tamlana fucoidanivorans sp. nov., isolated from the surface of algae collected from Fujian province in China.</title>
        <authorList>
            <person name="Li J."/>
        </authorList>
    </citation>
    <scope>NUCLEOTIDE SEQUENCE [LARGE SCALE GENOMIC DNA]</scope>
    <source>
        <strain evidence="12">2251</strain>
        <plasmid evidence="12">unnamed2</plasmid>
    </source>
</reference>
<proteinExistence type="inferred from homology"/>
<dbReference type="SUPFAM" id="SSF52540">
    <property type="entry name" value="P-loop containing nucleoside triphosphate hydrolases"/>
    <property type="match status" value="1"/>
</dbReference>
<evidence type="ECO:0000256" key="9">
    <source>
        <dbReference type="ARBA" id="ARBA00048090"/>
    </source>
</evidence>
<evidence type="ECO:0000256" key="4">
    <source>
        <dbReference type="ARBA" id="ARBA00022679"/>
    </source>
</evidence>
<dbReference type="Gene3D" id="3.40.50.300">
    <property type="entry name" value="P-loop containing nucleotide triphosphate hydrolases"/>
    <property type="match status" value="1"/>
</dbReference>
<dbReference type="CDD" id="cd02021">
    <property type="entry name" value="GntK"/>
    <property type="match status" value="1"/>
</dbReference>
<name>A0A4Y5SS49_9RHOB</name>
<keyword evidence="4 10" id="KW-0808">Transferase</keyword>
<dbReference type="GO" id="GO:0019521">
    <property type="term" value="P:D-gluconate metabolic process"/>
    <property type="evidence" value="ECO:0007669"/>
    <property type="project" value="UniProtKB-KW"/>
</dbReference>
<comment type="similarity">
    <text evidence="2 10">Belongs to the gluconokinase GntK/GntV family.</text>
</comment>
<evidence type="ECO:0000313" key="11">
    <source>
        <dbReference type="EMBL" id="QDA36291.1"/>
    </source>
</evidence>
<evidence type="ECO:0000256" key="8">
    <source>
        <dbReference type="ARBA" id="ARBA00023064"/>
    </source>
</evidence>
<dbReference type="InterPro" id="IPR031322">
    <property type="entry name" value="Shikimate/glucono_kinase"/>
</dbReference>
<dbReference type="NCBIfam" id="TIGR01313">
    <property type="entry name" value="therm_gnt_kin"/>
    <property type="match status" value="1"/>
</dbReference>
<evidence type="ECO:0000256" key="7">
    <source>
        <dbReference type="ARBA" id="ARBA00022840"/>
    </source>
</evidence>
<dbReference type="Proteomes" id="UP000296374">
    <property type="component" value="Plasmid unnamed2"/>
</dbReference>
<organism evidence="11 12">
    <name type="scientific">Paracoccus liaowanqingii</name>
    <dbReference type="NCBI Taxonomy" id="2560053"/>
    <lineage>
        <taxon>Bacteria</taxon>
        <taxon>Pseudomonadati</taxon>
        <taxon>Pseudomonadota</taxon>
        <taxon>Alphaproteobacteria</taxon>
        <taxon>Rhodobacterales</taxon>
        <taxon>Paracoccaceae</taxon>
        <taxon>Paracoccus</taxon>
    </lineage>
</organism>
<dbReference type="PANTHER" id="PTHR43442">
    <property type="entry name" value="GLUCONOKINASE-RELATED"/>
    <property type="match status" value="1"/>
</dbReference>
<dbReference type="InterPro" id="IPR006001">
    <property type="entry name" value="Therm_gnt_kin"/>
</dbReference>
<dbReference type="PANTHER" id="PTHR43442:SF3">
    <property type="entry name" value="GLUCONOKINASE-RELATED"/>
    <property type="match status" value="1"/>
</dbReference>